<keyword evidence="3" id="KW-0862">Zinc</keyword>
<keyword evidence="8" id="KW-1185">Reference proteome</keyword>
<keyword evidence="2" id="KW-0479">Metal-binding</keyword>
<dbReference type="PANTHER" id="PTHR42742">
    <property type="entry name" value="TRANSCRIPTIONAL REPRESSOR MPRA"/>
    <property type="match status" value="1"/>
</dbReference>
<dbReference type="InterPro" id="IPR051804">
    <property type="entry name" value="Carb_Metab_Reg_Kinase/Isom"/>
</dbReference>
<dbReference type="SUPFAM" id="SSF53067">
    <property type="entry name" value="Actin-like ATPase domain"/>
    <property type="match status" value="1"/>
</dbReference>
<keyword evidence="4" id="KW-0460">Magnesium</keyword>
<dbReference type="CDD" id="cd24067">
    <property type="entry name" value="ASKHA_NBD_ROK_BsFRK-like"/>
    <property type="match status" value="1"/>
</dbReference>
<dbReference type="GO" id="GO:0046872">
    <property type="term" value="F:metal ion binding"/>
    <property type="evidence" value="ECO:0007669"/>
    <property type="project" value="UniProtKB-KW"/>
</dbReference>
<evidence type="ECO:0000256" key="5">
    <source>
        <dbReference type="ARBA" id="ARBA00038887"/>
    </source>
</evidence>
<dbReference type="GO" id="GO:0008865">
    <property type="term" value="F:fructokinase activity"/>
    <property type="evidence" value="ECO:0007669"/>
    <property type="project" value="UniProtKB-EC"/>
</dbReference>
<dbReference type="Proteomes" id="UP000557872">
    <property type="component" value="Unassembled WGS sequence"/>
</dbReference>
<evidence type="ECO:0000256" key="6">
    <source>
        <dbReference type="ARBA" id="ARBA00048451"/>
    </source>
</evidence>
<comment type="cofactor">
    <cofactor evidence="1">
        <name>Mg(2+)</name>
        <dbReference type="ChEBI" id="CHEBI:18420"/>
    </cofactor>
</comment>
<comment type="catalytic activity">
    <reaction evidence="6">
        <text>D-fructose + ATP = D-fructose 6-phosphate + ADP + H(+)</text>
        <dbReference type="Rhea" id="RHEA:16125"/>
        <dbReference type="ChEBI" id="CHEBI:15378"/>
        <dbReference type="ChEBI" id="CHEBI:30616"/>
        <dbReference type="ChEBI" id="CHEBI:37721"/>
        <dbReference type="ChEBI" id="CHEBI:61527"/>
        <dbReference type="ChEBI" id="CHEBI:456216"/>
        <dbReference type="EC" id="2.7.1.4"/>
    </reaction>
</comment>
<accession>A0A851GM64</accession>
<dbReference type="Gene3D" id="3.30.420.40">
    <property type="match status" value="2"/>
</dbReference>
<dbReference type="EMBL" id="JACBAZ010000004">
    <property type="protein sequence ID" value="NWK56147.1"/>
    <property type="molecule type" value="Genomic_DNA"/>
</dbReference>
<evidence type="ECO:0000256" key="3">
    <source>
        <dbReference type="ARBA" id="ARBA00022833"/>
    </source>
</evidence>
<evidence type="ECO:0000256" key="1">
    <source>
        <dbReference type="ARBA" id="ARBA00001946"/>
    </source>
</evidence>
<organism evidence="7 8">
    <name type="scientific">Oceaniferula marina</name>
    <dbReference type="NCBI Taxonomy" id="2748318"/>
    <lineage>
        <taxon>Bacteria</taxon>
        <taxon>Pseudomonadati</taxon>
        <taxon>Verrucomicrobiota</taxon>
        <taxon>Verrucomicrobiia</taxon>
        <taxon>Verrucomicrobiales</taxon>
        <taxon>Verrucomicrobiaceae</taxon>
        <taxon>Oceaniferula</taxon>
    </lineage>
</organism>
<dbReference type="AlphaFoldDB" id="A0A851GM64"/>
<dbReference type="InterPro" id="IPR000600">
    <property type="entry name" value="ROK"/>
</dbReference>
<dbReference type="Pfam" id="PF00480">
    <property type="entry name" value="ROK"/>
    <property type="match status" value="1"/>
</dbReference>
<evidence type="ECO:0000313" key="8">
    <source>
        <dbReference type="Proteomes" id="UP000557872"/>
    </source>
</evidence>
<gene>
    <name evidence="7" type="ORF">HW115_11040</name>
</gene>
<evidence type="ECO:0000313" key="7">
    <source>
        <dbReference type="EMBL" id="NWK56147.1"/>
    </source>
</evidence>
<comment type="caution">
    <text evidence="7">The sequence shown here is derived from an EMBL/GenBank/DDBJ whole genome shotgun (WGS) entry which is preliminary data.</text>
</comment>
<dbReference type="EC" id="2.7.1.4" evidence="5"/>
<dbReference type="InterPro" id="IPR043129">
    <property type="entry name" value="ATPase_NBD"/>
</dbReference>
<evidence type="ECO:0000256" key="4">
    <source>
        <dbReference type="ARBA" id="ARBA00022842"/>
    </source>
</evidence>
<name>A0A851GM64_9BACT</name>
<protein>
    <recommendedName>
        <fullName evidence="5">fructokinase</fullName>
        <ecNumber evidence="5">2.7.1.4</ecNumber>
    </recommendedName>
</protein>
<reference evidence="7 8" key="1">
    <citation type="submission" date="2020-07" db="EMBL/GenBank/DDBJ databases">
        <title>Roseicoccus Jingziensis gen. nov., sp. nov., isolated from coastal seawater.</title>
        <authorList>
            <person name="Feng X."/>
        </authorList>
    </citation>
    <scope>NUCLEOTIDE SEQUENCE [LARGE SCALE GENOMIC DNA]</scope>
    <source>
        <strain evidence="7 8">N1E253</strain>
    </source>
</reference>
<dbReference type="PANTHER" id="PTHR42742:SF3">
    <property type="entry name" value="FRUCTOKINASE"/>
    <property type="match status" value="1"/>
</dbReference>
<sequence>MNNALLGGVEAGGTKMVCAVAREPGDILDEVRFPTTDSENTLERVREYFAQAQDQFGELGAIGYGTFGPAGVTPEAPEYGTILPTPKPGWQGADVVGFLKDSFPNALISFDTDVNAAAIGEGFAGAAQGLKNYVYITVGTGIGGGVVIDGKALNAKPHAEIGHMLVPRLDDFEGCCSFHGACLEGLASGSAMGARWGVPAPELGPGHEAWDLEAEYLAMMVQNLVACFAPDRIILGGGVMEQPFLLEMVREKYYAKTGGYWPNDDSLLVTPAMGNQAGITGALVMAREVLSS</sequence>
<evidence type="ECO:0000256" key="2">
    <source>
        <dbReference type="ARBA" id="ARBA00022723"/>
    </source>
</evidence>
<proteinExistence type="predicted"/>